<dbReference type="InterPro" id="IPR002347">
    <property type="entry name" value="SDR_fam"/>
</dbReference>
<dbReference type="InterPro" id="IPR057326">
    <property type="entry name" value="KR_dom"/>
</dbReference>
<comment type="caution">
    <text evidence="5">The sequence shown here is derived from an EMBL/GenBank/DDBJ whole genome shotgun (WGS) entry which is preliminary data.</text>
</comment>
<evidence type="ECO:0000313" key="6">
    <source>
        <dbReference type="Proteomes" id="UP000248066"/>
    </source>
</evidence>
<feature type="domain" description="Ketoreductase" evidence="4">
    <location>
        <begin position="4"/>
        <end position="185"/>
    </location>
</feature>
<protein>
    <submittedName>
        <fullName evidence="5">Short-chain dehydrogenase</fullName>
    </submittedName>
</protein>
<dbReference type="Proteomes" id="UP000248066">
    <property type="component" value="Unassembled WGS sequence"/>
</dbReference>
<dbReference type="Pfam" id="PF00106">
    <property type="entry name" value="adh_short"/>
    <property type="match status" value="1"/>
</dbReference>
<accession>A0A2W0H9R6</accession>
<dbReference type="InterPro" id="IPR051911">
    <property type="entry name" value="SDR_oxidoreductase"/>
</dbReference>
<name>A0A2W0H9R6_9BACI</name>
<organism evidence="5 6">
    <name type="scientific">Alteribacter lacisalsi</name>
    <dbReference type="NCBI Taxonomy" id="2045244"/>
    <lineage>
        <taxon>Bacteria</taxon>
        <taxon>Bacillati</taxon>
        <taxon>Bacillota</taxon>
        <taxon>Bacilli</taxon>
        <taxon>Bacillales</taxon>
        <taxon>Bacillaceae</taxon>
        <taxon>Alteribacter</taxon>
    </lineage>
</organism>
<dbReference type="PANTHER" id="PTHR43976:SF16">
    <property type="entry name" value="SHORT-CHAIN DEHYDROGENASE_REDUCTASE FAMILY PROTEIN"/>
    <property type="match status" value="1"/>
</dbReference>
<evidence type="ECO:0000259" key="4">
    <source>
        <dbReference type="SMART" id="SM00822"/>
    </source>
</evidence>
<dbReference type="OrthoDB" id="9775296at2"/>
<reference evidence="5 6" key="1">
    <citation type="submission" date="2017-10" db="EMBL/GenBank/DDBJ databases">
        <title>Bacillus sp. nov., a halophilic bacterium isolated from a Yangshapao Lake.</title>
        <authorList>
            <person name="Wang H."/>
        </authorList>
    </citation>
    <scope>NUCLEOTIDE SEQUENCE [LARGE SCALE GENOMIC DNA]</scope>
    <source>
        <strain evidence="5 6">YSP-3</strain>
    </source>
</reference>
<gene>
    <name evidence="5" type="ORF">CR205_04545</name>
</gene>
<dbReference type="SMART" id="SM00822">
    <property type="entry name" value="PKS_KR"/>
    <property type="match status" value="1"/>
</dbReference>
<dbReference type="GO" id="GO:0016491">
    <property type="term" value="F:oxidoreductase activity"/>
    <property type="evidence" value="ECO:0007669"/>
    <property type="project" value="UniProtKB-KW"/>
</dbReference>
<dbReference type="PRINTS" id="PR00081">
    <property type="entry name" value="GDHRDH"/>
</dbReference>
<dbReference type="SUPFAM" id="SSF51735">
    <property type="entry name" value="NAD(P)-binding Rossmann-fold domains"/>
    <property type="match status" value="1"/>
</dbReference>
<dbReference type="PRINTS" id="PR00080">
    <property type="entry name" value="SDRFAMILY"/>
</dbReference>
<dbReference type="RefSeq" id="WP_110517381.1">
    <property type="nucleotide sequence ID" value="NZ_PDOF01000001.1"/>
</dbReference>
<proteinExistence type="inferred from homology"/>
<dbReference type="EMBL" id="PDOF01000001">
    <property type="protein sequence ID" value="PYZ97867.1"/>
    <property type="molecule type" value="Genomic_DNA"/>
</dbReference>
<keyword evidence="6" id="KW-1185">Reference proteome</keyword>
<evidence type="ECO:0000313" key="5">
    <source>
        <dbReference type="EMBL" id="PYZ97867.1"/>
    </source>
</evidence>
<dbReference type="PANTHER" id="PTHR43976">
    <property type="entry name" value="SHORT CHAIN DEHYDROGENASE"/>
    <property type="match status" value="1"/>
</dbReference>
<dbReference type="CDD" id="cd05374">
    <property type="entry name" value="17beta-HSD-like_SDR_c"/>
    <property type="match status" value="1"/>
</dbReference>
<dbReference type="InterPro" id="IPR036291">
    <property type="entry name" value="NAD(P)-bd_dom_sf"/>
</dbReference>
<comment type="similarity">
    <text evidence="1 3">Belongs to the short-chain dehydrogenases/reductases (SDR) family.</text>
</comment>
<evidence type="ECO:0000256" key="1">
    <source>
        <dbReference type="ARBA" id="ARBA00006484"/>
    </source>
</evidence>
<sequence length="279" mass="30933">MKSKTVFITGTSSGFGLETAVYLAEKGFRIIAAMRNYSKENLLEQRAALSGVSDRITVMELDVTDPAQIERVKEEVQSRFGAPDVIINNAGYSKGGITETLTYTDWEEQLKTNVLGTVAVTAAFLPMMREAGGGKIINLGSISGRFGFPALGPYVTSKTALAGCSESLRLELLPQNIYMSLIEAGSYKTGIWEKGMNAANLEIPESYRGTLESMYRMAEHSAHTASDPQEVVRLIERICTVKKPRFRYQTGRGVRTLIFLKTLLPWPVIEWYVKIKLTK</sequence>
<keyword evidence="2" id="KW-0560">Oxidoreductase</keyword>
<dbReference type="AlphaFoldDB" id="A0A2W0H9R6"/>
<evidence type="ECO:0000256" key="2">
    <source>
        <dbReference type="ARBA" id="ARBA00023002"/>
    </source>
</evidence>
<evidence type="ECO:0000256" key="3">
    <source>
        <dbReference type="RuleBase" id="RU000363"/>
    </source>
</evidence>
<dbReference type="Gene3D" id="3.40.50.720">
    <property type="entry name" value="NAD(P)-binding Rossmann-like Domain"/>
    <property type="match status" value="1"/>
</dbReference>